<dbReference type="NCBIfam" id="TIGR02196">
    <property type="entry name" value="GlrX_YruB"/>
    <property type="match status" value="1"/>
</dbReference>
<dbReference type="InterPro" id="IPR011911">
    <property type="entry name" value="GlrX_YruB"/>
</dbReference>
<protein>
    <submittedName>
        <fullName evidence="2">Glutaredoxin-3</fullName>
    </submittedName>
</protein>
<dbReference type="EMBL" id="CP013118">
    <property type="protein sequence ID" value="ALO17066.1"/>
    <property type="molecule type" value="Genomic_DNA"/>
</dbReference>
<accession>A0A0S2I4A9</accession>
<dbReference type="Pfam" id="PF00462">
    <property type="entry name" value="Glutaredoxin"/>
    <property type="match status" value="1"/>
</dbReference>
<dbReference type="STRING" id="1307839.L21SP5_03455"/>
<proteinExistence type="predicted"/>
<organism evidence="2 3">
    <name type="scientific">Salinivirga cyanobacteriivorans</name>
    <dbReference type="NCBI Taxonomy" id="1307839"/>
    <lineage>
        <taxon>Bacteria</taxon>
        <taxon>Pseudomonadati</taxon>
        <taxon>Bacteroidota</taxon>
        <taxon>Bacteroidia</taxon>
        <taxon>Bacteroidales</taxon>
        <taxon>Salinivirgaceae</taxon>
        <taxon>Salinivirga</taxon>
    </lineage>
</organism>
<evidence type="ECO:0000313" key="3">
    <source>
        <dbReference type="Proteomes" id="UP000064893"/>
    </source>
</evidence>
<reference evidence="2 3" key="1">
    <citation type="submission" date="2015-11" db="EMBL/GenBank/DDBJ databases">
        <title>Description and complete genome sequence of a novel strain predominating in hypersaline microbial mats and representing a new family of the Bacteriodetes phylum.</title>
        <authorList>
            <person name="Spring S."/>
            <person name="Bunk B."/>
            <person name="Sproer C."/>
            <person name="Klenk H.-P."/>
        </authorList>
    </citation>
    <scope>NUCLEOTIDE SEQUENCE [LARGE SCALE GENOMIC DNA]</scope>
    <source>
        <strain evidence="2 3">L21-Spi-D4</strain>
    </source>
</reference>
<dbReference type="PROSITE" id="PS51354">
    <property type="entry name" value="GLUTAREDOXIN_2"/>
    <property type="match status" value="1"/>
</dbReference>
<keyword evidence="3" id="KW-1185">Reference proteome</keyword>
<dbReference type="InterPro" id="IPR051548">
    <property type="entry name" value="Grx-like_ET"/>
</dbReference>
<sequence length="188" mass="20372">MISIQSSEEIGAEAKNYYVLVYKSGSSQSECAYKSIEKAAEKTGIAIFAADVNKTRAVHKPLGVSAAPTLVKVAEGKPVKHIKGCQSEGFYETLFEGKEFTSFSGSAGGDGQSVLMYTTPTCTYCNSLKTYLNEQKVPFTEIDVSKDHQAAQEMAQRSGQQGVPQTVIDGQVVIGFDRNKINQLLNLE</sequence>
<name>A0A0S2I4A9_9BACT</name>
<dbReference type="Proteomes" id="UP000064893">
    <property type="component" value="Chromosome"/>
</dbReference>
<dbReference type="RefSeq" id="WP_205627947.1">
    <property type="nucleotide sequence ID" value="NZ_CP013118.1"/>
</dbReference>
<evidence type="ECO:0000259" key="1">
    <source>
        <dbReference type="Pfam" id="PF00462"/>
    </source>
</evidence>
<dbReference type="KEGG" id="blq:L21SP5_03455"/>
<dbReference type="PANTHER" id="PTHR34386">
    <property type="entry name" value="GLUTAREDOXIN"/>
    <property type="match status" value="1"/>
</dbReference>
<dbReference type="PANTHER" id="PTHR34386:SF1">
    <property type="entry name" value="GLUTAREDOXIN-LIKE PROTEIN NRDH"/>
    <property type="match status" value="1"/>
</dbReference>
<dbReference type="Gene3D" id="3.40.30.10">
    <property type="entry name" value="Glutaredoxin"/>
    <property type="match status" value="2"/>
</dbReference>
<dbReference type="AlphaFoldDB" id="A0A0S2I4A9"/>
<dbReference type="CDD" id="cd02976">
    <property type="entry name" value="NrdH"/>
    <property type="match status" value="1"/>
</dbReference>
<evidence type="ECO:0000313" key="2">
    <source>
        <dbReference type="EMBL" id="ALO17066.1"/>
    </source>
</evidence>
<dbReference type="SUPFAM" id="SSF52833">
    <property type="entry name" value="Thioredoxin-like"/>
    <property type="match status" value="2"/>
</dbReference>
<dbReference type="GO" id="GO:0045454">
    <property type="term" value="P:cell redox homeostasis"/>
    <property type="evidence" value="ECO:0007669"/>
    <property type="project" value="TreeGrafter"/>
</dbReference>
<dbReference type="GO" id="GO:0009055">
    <property type="term" value="F:electron transfer activity"/>
    <property type="evidence" value="ECO:0007669"/>
    <property type="project" value="TreeGrafter"/>
</dbReference>
<dbReference type="InterPro" id="IPR002109">
    <property type="entry name" value="Glutaredoxin"/>
</dbReference>
<gene>
    <name evidence="2" type="primary">grxC</name>
    <name evidence="2" type="ORF">L21SP5_03455</name>
</gene>
<feature type="domain" description="Glutaredoxin" evidence="1">
    <location>
        <begin position="114"/>
        <end position="173"/>
    </location>
</feature>
<dbReference type="InterPro" id="IPR036249">
    <property type="entry name" value="Thioredoxin-like_sf"/>
</dbReference>